<accession>A0A834WEH2</accession>
<comment type="caution">
    <text evidence="1">The sequence shown here is derived from an EMBL/GenBank/DDBJ whole genome shotgun (WGS) entry which is preliminary data.</text>
</comment>
<name>A0A834WEH2_9FABA</name>
<evidence type="ECO:0000313" key="1">
    <source>
        <dbReference type="EMBL" id="KAF7817983.1"/>
    </source>
</evidence>
<keyword evidence="2" id="KW-1185">Reference proteome</keyword>
<dbReference type="AlphaFoldDB" id="A0A834WEH2"/>
<organism evidence="1 2">
    <name type="scientific">Senna tora</name>
    <dbReference type="NCBI Taxonomy" id="362788"/>
    <lineage>
        <taxon>Eukaryota</taxon>
        <taxon>Viridiplantae</taxon>
        <taxon>Streptophyta</taxon>
        <taxon>Embryophyta</taxon>
        <taxon>Tracheophyta</taxon>
        <taxon>Spermatophyta</taxon>
        <taxon>Magnoliopsida</taxon>
        <taxon>eudicotyledons</taxon>
        <taxon>Gunneridae</taxon>
        <taxon>Pentapetalae</taxon>
        <taxon>rosids</taxon>
        <taxon>fabids</taxon>
        <taxon>Fabales</taxon>
        <taxon>Fabaceae</taxon>
        <taxon>Caesalpinioideae</taxon>
        <taxon>Cassia clade</taxon>
        <taxon>Senna</taxon>
    </lineage>
</organism>
<gene>
    <name evidence="1" type="ORF">G2W53_023438</name>
</gene>
<protein>
    <submittedName>
        <fullName evidence="1">Uncharacterized protein</fullName>
    </submittedName>
</protein>
<evidence type="ECO:0000313" key="2">
    <source>
        <dbReference type="Proteomes" id="UP000634136"/>
    </source>
</evidence>
<sequence>MAHEIDWCMEADTMGIEVVNAGDRASEGSY</sequence>
<reference evidence="1" key="1">
    <citation type="submission" date="2020-09" db="EMBL/GenBank/DDBJ databases">
        <title>Genome-Enabled Discovery of Anthraquinone Biosynthesis in Senna tora.</title>
        <authorList>
            <person name="Kang S.-H."/>
            <person name="Pandey R.P."/>
            <person name="Lee C.-M."/>
            <person name="Sim J.-S."/>
            <person name="Jeong J.-T."/>
            <person name="Choi B.-S."/>
            <person name="Jung M."/>
            <person name="Ginzburg D."/>
            <person name="Zhao K."/>
            <person name="Won S.Y."/>
            <person name="Oh T.-J."/>
            <person name="Yu Y."/>
            <person name="Kim N.-H."/>
            <person name="Lee O.R."/>
            <person name="Lee T.-H."/>
            <person name="Bashyal P."/>
            <person name="Kim T.-S."/>
            <person name="Lee W.-H."/>
            <person name="Kawkins C."/>
            <person name="Kim C.-K."/>
            <person name="Kim J.S."/>
            <person name="Ahn B.O."/>
            <person name="Rhee S.Y."/>
            <person name="Sohng J.K."/>
        </authorList>
    </citation>
    <scope>NUCLEOTIDE SEQUENCE</scope>
    <source>
        <tissue evidence="1">Leaf</tissue>
    </source>
</reference>
<proteinExistence type="predicted"/>
<dbReference type="EMBL" id="JAAIUW010000008">
    <property type="protein sequence ID" value="KAF7817983.1"/>
    <property type="molecule type" value="Genomic_DNA"/>
</dbReference>
<dbReference type="Proteomes" id="UP000634136">
    <property type="component" value="Unassembled WGS sequence"/>
</dbReference>